<dbReference type="AlphaFoldDB" id="A0A846MN90"/>
<dbReference type="InterPro" id="IPR001387">
    <property type="entry name" value="Cro/C1-type_HTH"/>
</dbReference>
<dbReference type="PROSITE" id="PS50943">
    <property type="entry name" value="HTH_CROC1"/>
    <property type="match status" value="1"/>
</dbReference>
<accession>A0A846MN90</accession>
<reference evidence="2 3" key="1">
    <citation type="submission" date="2020-03" db="EMBL/GenBank/DDBJ databases">
        <title>Genomic Encyclopedia of Type Strains, Phase IV (KMG-IV): sequencing the most valuable type-strain genomes for metagenomic binning, comparative biology and taxonomic classification.</title>
        <authorList>
            <person name="Goeker M."/>
        </authorList>
    </citation>
    <scope>NUCLEOTIDE SEQUENCE [LARGE SCALE GENOMIC DNA]</scope>
    <source>
        <strain evidence="2 3">DSM 5718</strain>
    </source>
</reference>
<dbReference type="SUPFAM" id="SSF47413">
    <property type="entry name" value="lambda repressor-like DNA-binding domains"/>
    <property type="match status" value="1"/>
</dbReference>
<evidence type="ECO:0000313" key="2">
    <source>
        <dbReference type="EMBL" id="NIK72880.1"/>
    </source>
</evidence>
<dbReference type="Proteomes" id="UP000537126">
    <property type="component" value="Unassembled WGS sequence"/>
</dbReference>
<feature type="domain" description="HTH cro/C1-type" evidence="1">
    <location>
        <begin position="12"/>
        <end position="67"/>
    </location>
</feature>
<dbReference type="GO" id="GO:0003677">
    <property type="term" value="F:DNA binding"/>
    <property type="evidence" value="ECO:0007669"/>
    <property type="project" value="InterPro"/>
</dbReference>
<dbReference type="InterPro" id="IPR010982">
    <property type="entry name" value="Lambda_DNA-bd_dom_sf"/>
</dbReference>
<protein>
    <submittedName>
        <fullName evidence="2">Transcriptional regulator with XRE-family HTH domain</fullName>
    </submittedName>
</protein>
<dbReference type="EMBL" id="JAASRN010000001">
    <property type="protein sequence ID" value="NIK72880.1"/>
    <property type="molecule type" value="Genomic_DNA"/>
</dbReference>
<evidence type="ECO:0000313" key="3">
    <source>
        <dbReference type="Proteomes" id="UP000537126"/>
    </source>
</evidence>
<dbReference type="Gene3D" id="1.10.260.40">
    <property type="entry name" value="lambda repressor-like DNA-binding domains"/>
    <property type="match status" value="1"/>
</dbReference>
<sequence length="132" mass="15141">MTQNVNLINERLKHLLKILSVTPSQFADGMGVPRATISHLLAGRNKPSIDFINKLHETYPHININWLLFGELPIFRNAQKDETNQILPSFPVSDYEKITGKRIDKIIIFYSDQTFELFHASLEHDGSPKRSV</sequence>
<dbReference type="SMART" id="SM00530">
    <property type="entry name" value="HTH_XRE"/>
    <property type="match status" value="1"/>
</dbReference>
<dbReference type="Pfam" id="PF01381">
    <property type="entry name" value="HTH_3"/>
    <property type="match status" value="1"/>
</dbReference>
<dbReference type="RefSeq" id="WP_166918175.1">
    <property type="nucleotide sequence ID" value="NZ_JAASRN010000001.1"/>
</dbReference>
<keyword evidence="3" id="KW-1185">Reference proteome</keyword>
<dbReference type="CDD" id="cd00093">
    <property type="entry name" value="HTH_XRE"/>
    <property type="match status" value="1"/>
</dbReference>
<proteinExistence type="predicted"/>
<organism evidence="2 3">
    <name type="scientific">Thermonema lapsum</name>
    <dbReference type="NCBI Taxonomy" id="28195"/>
    <lineage>
        <taxon>Bacteria</taxon>
        <taxon>Pseudomonadati</taxon>
        <taxon>Bacteroidota</taxon>
        <taxon>Cytophagia</taxon>
        <taxon>Cytophagales</taxon>
        <taxon>Thermonemataceae</taxon>
        <taxon>Thermonema</taxon>
    </lineage>
</organism>
<evidence type="ECO:0000259" key="1">
    <source>
        <dbReference type="PROSITE" id="PS50943"/>
    </source>
</evidence>
<comment type="caution">
    <text evidence="2">The sequence shown here is derived from an EMBL/GenBank/DDBJ whole genome shotgun (WGS) entry which is preliminary data.</text>
</comment>
<gene>
    <name evidence="2" type="ORF">FHS56_000366</name>
</gene>
<name>A0A846MN90_9BACT</name>